<reference evidence="1 2" key="1">
    <citation type="submission" date="2019-05" db="EMBL/GenBank/DDBJ databases">
        <title>Another draft genome of Portunus trituberculatus and its Hox gene families provides insights of decapod evolution.</title>
        <authorList>
            <person name="Jeong J.-H."/>
            <person name="Song I."/>
            <person name="Kim S."/>
            <person name="Choi T."/>
            <person name="Kim D."/>
            <person name="Ryu S."/>
            <person name="Kim W."/>
        </authorList>
    </citation>
    <scope>NUCLEOTIDE SEQUENCE [LARGE SCALE GENOMIC DNA]</scope>
    <source>
        <tissue evidence="1">Muscle</tissue>
    </source>
</reference>
<dbReference type="Proteomes" id="UP000324222">
    <property type="component" value="Unassembled WGS sequence"/>
</dbReference>
<name>A0A5B7JFY5_PORTR</name>
<accession>A0A5B7JFY5</accession>
<keyword evidence="2" id="KW-1185">Reference proteome</keyword>
<evidence type="ECO:0000313" key="2">
    <source>
        <dbReference type="Proteomes" id="UP000324222"/>
    </source>
</evidence>
<organism evidence="1 2">
    <name type="scientific">Portunus trituberculatus</name>
    <name type="common">Swimming crab</name>
    <name type="synonym">Neptunus trituberculatus</name>
    <dbReference type="NCBI Taxonomy" id="210409"/>
    <lineage>
        <taxon>Eukaryota</taxon>
        <taxon>Metazoa</taxon>
        <taxon>Ecdysozoa</taxon>
        <taxon>Arthropoda</taxon>
        <taxon>Crustacea</taxon>
        <taxon>Multicrustacea</taxon>
        <taxon>Malacostraca</taxon>
        <taxon>Eumalacostraca</taxon>
        <taxon>Eucarida</taxon>
        <taxon>Decapoda</taxon>
        <taxon>Pleocyemata</taxon>
        <taxon>Brachyura</taxon>
        <taxon>Eubrachyura</taxon>
        <taxon>Portunoidea</taxon>
        <taxon>Portunidae</taxon>
        <taxon>Portuninae</taxon>
        <taxon>Portunus</taxon>
    </lineage>
</organism>
<gene>
    <name evidence="1" type="ORF">E2C01_090267</name>
</gene>
<dbReference type="EMBL" id="VSRR010100924">
    <property type="protein sequence ID" value="MPC95072.1"/>
    <property type="molecule type" value="Genomic_DNA"/>
</dbReference>
<comment type="caution">
    <text evidence="1">The sequence shown here is derived from an EMBL/GenBank/DDBJ whole genome shotgun (WGS) entry which is preliminary data.</text>
</comment>
<protein>
    <submittedName>
        <fullName evidence="1">Uncharacterized protein</fullName>
    </submittedName>
</protein>
<sequence>MYCWCTITPSSHPAIQWSRCCRDGSLTSSPVPPAGIVSWVFMCHAFANDRFGVKGAPRDVWWSLLLLPSIHNISGHLGKT</sequence>
<proteinExistence type="predicted"/>
<dbReference type="AlphaFoldDB" id="A0A5B7JFY5"/>
<evidence type="ECO:0000313" key="1">
    <source>
        <dbReference type="EMBL" id="MPC95072.1"/>
    </source>
</evidence>